<sequence>MNYDQDVTESIPDSAAELRAARSRSFGAEAAAYAEHRPDYPVAALEWGLPGGGRGRILDLAAGTGKLTGNLLSLGGVTVIAVEPDDGMRAELSRRLPAVEAYPGTAERIPLPDNSVDAVFAGQAFHWFDVSSALTEIARILRPGGTVAALWNHDDESVPWVAAFSALVRTGVSRGWADASRPLPEHPGFHPFDRARFPHAHRRTAETLTATVATHSRFLVATGAERAAALAKVREFLRDTPETADGEFELPLVTTVIRAERR</sequence>
<evidence type="ECO:0000313" key="6">
    <source>
        <dbReference type="Proteomes" id="UP001501116"/>
    </source>
</evidence>
<feature type="domain" description="Methyltransferase type 11" evidence="4">
    <location>
        <begin position="58"/>
        <end position="148"/>
    </location>
</feature>
<dbReference type="GO" id="GO:0008168">
    <property type="term" value="F:methyltransferase activity"/>
    <property type="evidence" value="ECO:0007669"/>
    <property type="project" value="UniProtKB-KW"/>
</dbReference>
<dbReference type="Gene3D" id="3.40.50.150">
    <property type="entry name" value="Vaccinia Virus protein VP39"/>
    <property type="match status" value="1"/>
</dbReference>
<keyword evidence="6" id="KW-1185">Reference proteome</keyword>
<evidence type="ECO:0000256" key="3">
    <source>
        <dbReference type="ARBA" id="ARBA00022679"/>
    </source>
</evidence>
<reference evidence="6" key="1">
    <citation type="journal article" date="2019" name="Int. J. Syst. Evol. Microbiol.">
        <title>The Global Catalogue of Microorganisms (GCM) 10K type strain sequencing project: providing services to taxonomists for standard genome sequencing and annotation.</title>
        <authorList>
            <consortium name="The Broad Institute Genomics Platform"/>
            <consortium name="The Broad Institute Genome Sequencing Center for Infectious Disease"/>
            <person name="Wu L."/>
            <person name="Ma J."/>
        </authorList>
    </citation>
    <scope>NUCLEOTIDE SEQUENCE [LARGE SCALE GENOMIC DNA]</scope>
    <source>
        <strain evidence="6">JCM 14545</strain>
    </source>
</reference>
<protein>
    <submittedName>
        <fullName evidence="5">Class I SAM-dependent methyltransferase</fullName>
    </submittedName>
</protein>
<dbReference type="InterPro" id="IPR013216">
    <property type="entry name" value="Methyltransf_11"/>
</dbReference>
<keyword evidence="3" id="KW-0808">Transferase</keyword>
<name>A0ABP5BGQ7_9PSEU</name>
<dbReference type="SUPFAM" id="SSF53335">
    <property type="entry name" value="S-adenosyl-L-methionine-dependent methyltransferases"/>
    <property type="match status" value="1"/>
</dbReference>
<dbReference type="InterPro" id="IPR029063">
    <property type="entry name" value="SAM-dependent_MTases_sf"/>
</dbReference>
<proteinExistence type="inferred from homology"/>
<dbReference type="EMBL" id="BAAANN010000002">
    <property type="protein sequence ID" value="GAA1942093.1"/>
    <property type="molecule type" value="Genomic_DNA"/>
</dbReference>
<gene>
    <name evidence="5" type="ORF">GCM10009754_06860</name>
</gene>
<dbReference type="InterPro" id="IPR051052">
    <property type="entry name" value="Diverse_substrate_MTase"/>
</dbReference>
<dbReference type="CDD" id="cd02440">
    <property type="entry name" value="AdoMet_MTases"/>
    <property type="match status" value="1"/>
</dbReference>
<dbReference type="Pfam" id="PF08241">
    <property type="entry name" value="Methyltransf_11"/>
    <property type="match status" value="1"/>
</dbReference>
<accession>A0ABP5BGQ7</accession>
<comment type="caution">
    <text evidence="5">The sequence shown here is derived from an EMBL/GenBank/DDBJ whole genome shotgun (WGS) entry which is preliminary data.</text>
</comment>
<evidence type="ECO:0000256" key="1">
    <source>
        <dbReference type="ARBA" id="ARBA00008361"/>
    </source>
</evidence>
<evidence type="ECO:0000313" key="5">
    <source>
        <dbReference type="EMBL" id="GAA1942093.1"/>
    </source>
</evidence>
<dbReference type="PANTHER" id="PTHR44942:SF4">
    <property type="entry name" value="METHYLTRANSFERASE TYPE 11 DOMAIN-CONTAINING PROTEIN"/>
    <property type="match status" value="1"/>
</dbReference>
<comment type="similarity">
    <text evidence="1">Belongs to the methyltransferase superfamily.</text>
</comment>
<dbReference type="PANTHER" id="PTHR44942">
    <property type="entry name" value="METHYLTRANSF_11 DOMAIN-CONTAINING PROTEIN"/>
    <property type="match status" value="1"/>
</dbReference>
<evidence type="ECO:0000259" key="4">
    <source>
        <dbReference type="Pfam" id="PF08241"/>
    </source>
</evidence>
<organism evidence="5 6">
    <name type="scientific">Amycolatopsis minnesotensis</name>
    <dbReference type="NCBI Taxonomy" id="337894"/>
    <lineage>
        <taxon>Bacteria</taxon>
        <taxon>Bacillati</taxon>
        <taxon>Actinomycetota</taxon>
        <taxon>Actinomycetes</taxon>
        <taxon>Pseudonocardiales</taxon>
        <taxon>Pseudonocardiaceae</taxon>
        <taxon>Amycolatopsis</taxon>
    </lineage>
</organism>
<keyword evidence="2 5" id="KW-0489">Methyltransferase</keyword>
<evidence type="ECO:0000256" key="2">
    <source>
        <dbReference type="ARBA" id="ARBA00022603"/>
    </source>
</evidence>
<dbReference type="GO" id="GO:0032259">
    <property type="term" value="P:methylation"/>
    <property type="evidence" value="ECO:0007669"/>
    <property type="project" value="UniProtKB-KW"/>
</dbReference>
<dbReference type="Proteomes" id="UP001501116">
    <property type="component" value="Unassembled WGS sequence"/>
</dbReference>